<evidence type="ECO:0000256" key="1">
    <source>
        <dbReference type="SAM" id="MobiDB-lite"/>
    </source>
</evidence>
<dbReference type="InParanoid" id="Q0TZ08"/>
<feature type="compositionally biased region" description="Polar residues" evidence="1">
    <location>
        <begin position="25"/>
        <end position="54"/>
    </location>
</feature>
<dbReference type="KEGG" id="pno:SNOG_15132"/>
<dbReference type="Proteomes" id="UP000001055">
    <property type="component" value="Unassembled WGS sequence"/>
</dbReference>
<evidence type="ECO:0000313" key="3">
    <source>
        <dbReference type="Proteomes" id="UP000001055"/>
    </source>
</evidence>
<gene>
    <name evidence="2" type="ORF">SNOG_15132</name>
</gene>
<feature type="compositionally biased region" description="Low complexity" evidence="1">
    <location>
        <begin position="1"/>
        <end position="19"/>
    </location>
</feature>
<proteinExistence type="predicted"/>
<dbReference type="VEuPathDB" id="FungiDB:JI435_151320"/>
<dbReference type="RefSeq" id="XP_001805294.1">
    <property type="nucleotide sequence ID" value="XM_001805242.1"/>
</dbReference>
<feature type="region of interest" description="Disordered" evidence="1">
    <location>
        <begin position="1"/>
        <end position="54"/>
    </location>
</feature>
<protein>
    <submittedName>
        <fullName evidence="2">Uncharacterized protein</fullName>
    </submittedName>
</protein>
<organism evidence="2 3">
    <name type="scientific">Phaeosphaeria nodorum (strain SN15 / ATCC MYA-4574 / FGSC 10173)</name>
    <name type="common">Glume blotch fungus</name>
    <name type="synonym">Parastagonospora nodorum</name>
    <dbReference type="NCBI Taxonomy" id="321614"/>
    <lineage>
        <taxon>Eukaryota</taxon>
        <taxon>Fungi</taxon>
        <taxon>Dikarya</taxon>
        <taxon>Ascomycota</taxon>
        <taxon>Pezizomycotina</taxon>
        <taxon>Dothideomycetes</taxon>
        <taxon>Pleosporomycetidae</taxon>
        <taxon>Pleosporales</taxon>
        <taxon>Pleosporineae</taxon>
        <taxon>Phaeosphaeriaceae</taxon>
        <taxon>Parastagonospora</taxon>
    </lineage>
</organism>
<evidence type="ECO:0000313" key="2">
    <source>
        <dbReference type="EMBL" id="EAT77357.1"/>
    </source>
</evidence>
<dbReference type="EMBL" id="CH445360">
    <property type="protein sequence ID" value="EAT77357.1"/>
    <property type="molecule type" value="Genomic_DNA"/>
</dbReference>
<dbReference type="GeneID" id="5982222"/>
<name>Q0TZ08_PHANO</name>
<dbReference type="AlphaFoldDB" id="Q0TZ08"/>
<sequence length="402" mass="41760">MSTESPPATVSSSTATPLPSHEDSSGNTVSSPNPVMSFSTTLAPSSQMAEVMASGSTPDAITTSVTYSSASADVVSSTITDSMLPASSPSSSSKSSWISLTSPSTETETSSLPSPTSSSTSSTSSSTVHDAVSTTSSIIDASIIDVSSTSIDVTSGSLKTSVSTFSIDPFQTPSTSMDITSTESATLAIIETTTTTFSDLATTPIASPTPECFAYPSNYVQNGDFDVPSSGTPFWDITQSPSNGPWNLTRWGATGAWSGSGVGGTWSLSAKTSTGNVGKAQGTISIRQDGIFIPDGTVVDVSASFRPTRSAKHNSSAPYVFTLRFDNSVIDTFKPDTKSSQYSDYRRLTKTMVSVVGDGPHSVELLVQTKGSDNTWIFDADDFTIAARHGPNHMELCSSLIS</sequence>
<feature type="region of interest" description="Disordered" evidence="1">
    <location>
        <begin position="82"/>
        <end position="129"/>
    </location>
</feature>
<dbReference type="OMA" id="NMKEFPA"/>
<accession>Q0TZ08</accession>
<reference evidence="3" key="1">
    <citation type="journal article" date="2007" name="Plant Cell">
        <title>Dothideomycete-plant interactions illuminated by genome sequencing and EST analysis of the wheat pathogen Stagonospora nodorum.</title>
        <authorList>
            <person name="Hane J.K."/>
            <person name="Lowe R.G."/>
            <person name="Solomon P.S."/>
            <person name="Tan K.C."/>
            <person name="Schoch C.L."/>
            <person name="Spatafora J.W."/>
            <person name="Crous P.W."/>
            <person name="Kodira C."/>
            <person name="Birren B.W."/>
            <person name="Galagan J.E."/>
            <person name="Torriani S.F."/>
            <person name="McDonald B.A."/>
            <person name="Oliver R.P."/>
        </authorList>
    </citation>
    <scope>NUCLEOTIDE SEQUENCE [LARGE SCALE GENOMIC DNA]</scope>
    <source>
        <strain evidence="3">SN15 / ATCC MYA-4574 / FGSC 10173</strain>
    </source>
</reference>